<organism evidence="1 2">
    <name type="scientific">Pseudooceanicola nanhaiensis</name>
    <dbReference type="NCBI Taxonomy" id="375761"/>
    <lineage>
        <taxon>Bacteria</taxon>
        <taxon>Pseudomonadati</taxon>
        <taxon>Pseudomonadota</taxon>
        <taxon>Alphaproteobacteria</taxon>
        <taxon>Rhodobacterales</taxon>
        <taxon>Paracoccaceae</taxon>
        <taxon>Pseudooceanicola</taxon>
    </lineage>
</organism>
<evidence type="ECO:0000313" key="1">
    <source>
        <dbReference type="EMBL" id="GGL91403.1"/>
    </source>
</evidence>
<keyword evidence="2" id="KW-1185">Reference proteome</keyword>
<comment type="caution">
    <text evidence="1">The sequence shown here is derived from an EMBL/GenBank/DDBJ whole genome shotgun (WGS) entry which is preliminary data.</text>
</comment>
<dbReference type="EMBL" id="BMLF01000001">
    <property type="protein sequence ID" value="GGL91403.1"/>
    <property type="molecule type" value="Genomic_DNA"/>
</dbReference>
<reference evidence="1" key="1">
    <citation type="journal article" date="2014" name="Int. J. Syst. Evol. Microbiol.">
        <title>Complete genome sequence of Corynebacterium casei LMG S-19264T (=DSM 44701T), isolated from a smear-ripened cheese.</title>
        <authorList>
            <consortium name="US DOE Joint Genome Institute (JGI-PGF)"/>
            <person name="Walter F."/>
            <person name="Albersmeier A."/>
            <person name="Kalinowski J."/>
            <person name="Ruckert C."/>
        </authorList>
    </citation>
    <scope>NUCLEOTIDE SEQUENCE</scope>
    <source>
        <strain evidence="1">CGMCC 1.6293</strain>
    </source>
</reference>
<evidence type="ECO:0000313" key="2">
    <source>
        <dbReference type="Proteomes" id="UP000649829"/>
    </source>
</evidence>
<dbReference type="RefSeq" id="WP_028286069.1">
    <property type="nucleotide sequence ID" value="NZ_BMLF01000001.1"/>
</dbReference>
<gene>
    <name evidence="1" type="ORF">GCM10011534_11960</name>
</gene>
<dbReference type="AlphaFoldDB" id="A0A917WD12"/>
<reference evidence="1" key="2">
    <citation type="submission" date="2020-09" db="EMBL/GenBank/DDBJ databases">
        <authorList>
            <person name="Sun Q."/>
            <person name="Zhou Y."/>
        </authorList>
    </citation>
    <scope>NUCLEOTIDE SEQUENCE</scope>
    <source>
        <strain evidence="1">CGMCC 1.6293</strain>
    </source>
</reference>
<name>A0A917WD12_9RHOB</name>
<dbReference type="Proteomes" id="UP000649829">
    <property type="component" value="Unassembled WGS sequence"/>
</dbReference>
<sequence>MAEFAKGTTVTAARSRAEIEDMLGRFGADGFMSGRDGRHVVVAFKARGRQIMFRMTMPDPADHYLTPTGKQRSDADARKAADAEDRRMWRALALSIKAKLVGVEDGIESFEQAFMAHVVMPDGLTLSDHITPRIAEAYDTGSMPPLLPPPAKSS</sequence>
<protein>
    <submittedName>
        <fullName evidence="1">Uncharacterized protein</fullName>
    </submittedName>
</protein>
<accession>A0A917WD12</accession>
<proteinExistence type="predicted"/>